<keyword evidence="2" id="KW-1185">Reference proteome</keyword>
<reference evidence="1 2" key="1">
    <citation type="submission" date="2019-02" db="EMBL/GenBank/DDBJ databases">
        <title>Emended description of the genus Rhodopseudomonas and description of Rhodopseudomonas albus sp. nov., a non-phototrophic, heavy-metal-tolerant bacterium isolated from garden soil.</title>
        <authorList>
            <person name="Bao Z."/>
            <person name="Cao W.W."/>
            <person name="Sato Y."/>
            <person name="Nishizawa T."/>
            <person name="Zhao J."/>
            <person name="Guo Y."/>
            <person name="Ohta H."/>
        </authorList>
    </citation>
    <scope>NUCLEOTIDE SEQUENCE [LARGE SCALE GENOMIC DNA]</scope>
    <source>
        <strain evidence="1 2">SK50-23</strain>
    </source>
</reference>
<evidence type="ECO:0000313" key="2">
    <source>
        <dbReference type="Proteomes" id="UP000682843"/>
    </source>
</evidence>
<gene>
    <name evidence="1" type="ORF">RPMA_23690</name>
</gene>
<protein>
    <submittedName>
        <fullName evidence="1">Uncharacterized protein</fullName>
    </submittedName>
</protein>
<organism evidence="1 2">
    <name type="scientific">Tardiphaga alba</name>
    <dbReference type="NCBI Taxonomy" id="340268"/>
    <lineage>
        <taxon>Bacteria</taxon>
        <taxon>Pseudomonadati</taxon>
        <taxon>Pseudomonadota</taxon>
        <taxon>Alphaproteobacteria</taxon>
        <taxon>Hyphomicrobiales</taxon>
        <taxon>Nitrobacteraceae</taxon>
        <taxon>Tardiphaga</taxon>
    </lineage>
</organism>
<evidence type="ECO:0000313" key="1">
    <source>
        <dbReference type="EMBL" id="QUS41511.1"/>
    </source>
</evidence>
<name>A0ABX8ADY3_9BRAD</name>
<dbReference type="RefSeq" id="WP_211910154.1">
    <property type="nucleotide sequence ID" value="NZ_CP036498.1"/>
</dbReference>
<proteinExistence type="predicted"/>
<dbReference type="Proteomes" id="UP000682843">
    <property type="component" value="Chromosome"/>
</dbReference>
<dbReference type="EMBL" id="CP036498">
    <property type="protein sequence ID" value="QUS41511.1"/>
    <property type="molecule type" value="Genomic_DNA"/>
</dbReference>
<sequence>MNAFESLGFPQDDRLWRLRVWLLERAIVLMAGDWRWALFGMACRTVSAALVQARLWIGSSRC</sequence>
<accession>A0ABX8ADY3</accession>